<gene>
    <name evidence="8" type="primary">LOC113497291</name>
</gene>
<comment type="similarity">
    <text evidence="1">Belongs to the peptidase S28 family.</text>
</comment>
<dbReference type="InterPro" id="IPR042269">
    <property type="entry name" value="Ser_carbopepase_S28_SKS"/>
</dbReference>
<dbReference type="AlphaFoldDB" id="A0A7E5VWC6"/>
<keyword evidence="3 6" id="KW-0732">Signal</keyword>
<evidence type="ECO:0000313" key="8">
    <source>
        <dbReference type="RefSeq" id="XP_026732587.1"/>
    </source>
</evidence>
<keyword evidence="4" id="KW-0378">Hydrolase</keyword>
<dbReference type="Pfam" id="PF05577">
    <property type="entry name" value="Peptidase_S28"/>
    <property type="match status" value="1"/>
</dbReference>
<dbReference type="OrthoDB" id="1735038at2759"/>
<dbReference type="GeneID" id="113497291"/>
<protein>
    <submittedName>
        <fullName evidence="8">Serine protease K12H4.7 isoform X1</fullName>
    </submittedName>
</protein>
<proteinExistence type="inferred from homology"/>
<dbReference type="GO" id="GO:0008239">
    <property type="term" value="F:dipeptidyl-peptidase activity"/>
    <property type="evidence" value="ECO:0007669"/>
    <property type="project" value="TreeGrafter"/>
</dbReference>
<dbReference type="PANTHER" id="PTHR11010:SF5">
    <property type="entry name" value="RE36938P-RELATED"/>
    <property type="match status" value="1"/>
</dbReference>
<dbReference type="RefSeq" id="XP_026732587.1">
    <property type="nucleotide sequence ID" value="XM_026876786.1"/>
</dbReference>
<organism evidence="7 8">
    <name type="scientific">Trichoplusia ni</name>
    <name type="common">Cabbage looper</name>
    <dbReference type="NCBI Taxonomy" id="7111"/>
    <lineage>
        <taxon>Eukaryota</taxon>
        <taxon>Metazoa</taxon>
        <taxon>Ecdysozoa</taxon>
        <taxon>Arthropoda</taxon>
        <taxon>Hexapoda</taxon>
        <taxon>Insecta</taxon>
        <taxon>Pterygota</taxon>
        <taxon>Neoptera</taxon>
        <taxon>Endopterygota</taxon>
        <taxon>Lepidoptera</taxon>
        <taxon>Glossata</taxon>
        <taxon>Ditrysia</taxon>
        <taxon>Noctuoidea</taxon>
        <taxon>Noctuidae</taxon>
        <taxon>Plusiinae</taxon>
        <taxon>Trichoplusia</taxon>
    </lineage>
</organism>
<dbReference type="InterPro" id="IPR008758">
    <property type="entry name" value="Peptidase_S28"/>
</dbReference>
<accession>A0A7E5VWC6</accession>
<sequence length="498" mass="56683">MRYQRLWLRWLLLLLVVPCLALRMREPPPPIPVSRVTPDERWLRVKLNQFVASDTRTFLMRFYYNDEFAEENAVITIGGEWEISSGWAMGGLAYDIAKQLRAGMFYTEHRYYGKTRPFDNTRLSSLQYLSVHQALADLAQFIHYIKSDAFEGGQYKSGRVVVVGCSYAGSMATWMRQTYPHLVDAAFSDSGPVLAQEAYPEYMTIVIKAIRERGGEACLDSISEGMKQLVKMLATIAKAKELSKMFNTCTPVQSSPPQDMTAFLEKIEDSFNELVQKSKNIPAACAVLTNASVSSPVRRLANYITSWSSKPCVDIRYTGRAPDYMNTSYDSENYAARLWMYQTCVEFGWYPISTSAHEPYFPRVPLEYYLQHCKDYFSEDFNEEQLRRGVQQTNIMFGGLKHRPDHLISVSGTHDPWSALAPNSSHARRNSPVYVIPGVAHCKAIRGPENGDSRELRNARRVVVNFMHNNIHRPIPLSDATYIQVTPVLLGLALVVLY</sequence>
<evidence type="ECO:0000256" key="6">
    <source>
        <dbReference type="SAM" id="SignalP"/>
    </source>
</evidence>
<dbReference type="Proteomes" id="UP000322000">
    <property type="component" value="Chromosome 9"/>
</dbReference>
<reference evidence="8" key="1">
    <citation type="submission" date="2025-08" db="UniProtKB">
        <authorList>
            <consortium name="RefSeq"/>
        </authorList>
    </citation>
    <scope>IDENTIFICATION</scope>
</reference>
<feature type="signal peptide" evidence="6">
    <location>
        <begin position="1"/>
        <end position="21"/>
    </location>
</feature>
<dbReference type="GO" id="GO:0006508">
    <property type="term" value="P:proteolysis"/>
    <property type="evidence" value="ECO:0007669"/>
    <property type="project" value="UniProtKB-KW"/>
</dbReference>
<dbReference type="Gene3D" id="1.20.120.980">
    <property type="entry name" value="Serine carboxypeptidase S28, SKS domain"/>
    <property type="match status" value="1"/>
</dbReference>
<dbReference type="InterPro" id="IPR029058">
    <property type="entry name" value="AB_hydrolase_fold"/>
</dbReference>
<dbReference type="KEGG" id="tnl:113497291"/>
<keyword evidence="2 8" id="KW-0645">Protease</keyword>
<dbReference type="Gene3D" id="3.40.50.1820">
    <property type="entry name" value="alpha/beta hydrolase"/>
    <property type="match status" value="1"/>
</dbReference>
<evidence type="ECO:0000313" key="7">
    <source>
        <dbReference type="Proteomes" id="UP000322000"/>
    </source>
</evidence>
<dbReference type="SUPFAM" id="SSF53474">
    <property type="entry name" value="alpha/beta-Hydrolases"/>
    <property type="match status" value="1"/>
</dbReference>
<evidence type="ECO:0000256" key="5">
    <source>
        <dbReference type="ARBA" id="ARBA00023180"/>
    </source>
</evidence>
<keyword evidence="7" id="KW-1185">Reference proteome</keyword>
<keyword evidence="5" id="KW-0325">Glycoprotein</keyword>
<dbReference type="PANTHER" id="PTHR11010">
    <property type="entry name" value="PROTEASE S28 PRO-X CARBOXYPEPTIDASE-RELATED"/>
    <property type="match status" value="1"/>
</dbReference>
<dbReference type="GO" id="GO:0070008">
    <property type="term" value="F:serine-type exopeptidase activity"/>
    <property type="evidence" value="ECO:0007669"/>
    <property type="project" value="InterPro"/>
</dbReference>
<evidence type="ECO:0000256" key="4">
    <source>
        <dbReference type="ARBA" id="ARBA00022801"/>
    </source>
</evidence>
<dbReference type="InParanoid" id="A0A7E5VWC6"/>
<feature type="chain" id="PRO_5028989569" evidence="6">
    <location>
        <begin position="22"/>
        <end position="498"/>
    </location>
</feature>
<name>A0A7E5VWC6_TRINI</name>
<evidence type="ECO:0000256" key="3">
    <source>
        <dbReference type="ARBA" id="ARBA00022729"/>
    </source>
</evidence>
<evidence type="ECO:0000256" key="1">
    <source>
        <dbReference type="ARBA" id="ARBA00011079"/>
    </source>
</evidence>
<evidence type="ECO:0000256" key="2">
    <source>
        <dbReference type="ARBA" id="ARBA00022670"/>
    </source>
</evidence>